<dbReference type="RefSeq" id="WP_170863464.1">
    <property type="nucleotide sequence ID" value="NZ_BOPD01000011.1"/>
</dbReference>
<reference evidence="1" key="1">
    <citation type="submission" date="2021-01" db="EMBL/GenBank/DDBJ databases">
        <title>Whole genome shotgun sequence of Verrucosispora sediminis NBRC 107745.</title>
        <authorList>
            <person name="Komaki H."/>
            <person name="Tamura T."/>
        </authorList>
    </citation>
    <scope>NUCLEOTIDE SEQUENCE</scope>
    <source>
        <strain evidence="1">NBRC 107745</strain>
    </source>
</reference>
<sequence>MKSDQEFEEFVDAIQSANFDPRDTRATAHTAAVFASDWDRVEKAIQADKTDN</sequence>
<dbReference type="AlphaFoldDB" id="A0A9W5UR47"/>
<evidence type="ECO:0000313" key="2">
    <source>
        <dbReference type="Proteomes" id="UP000607311"/>
    </source>
</evidence>
<proteinExistence type="predicted"/>
<evidence type="ECO:0000313" key="1">
    <source>
        <dbReference type="EMBL" id="GIJ32878.1"/>
    </source>
</evidence>
<organism evidence="1 2">
    <name type="scientific">Micromonospora sediminimaris</name>
    <dbReference type="NCBI Taxonomy" id="547162"/>
    <lineage>
        <taxon>Bacteria</taxon>
        <taxon>Bacillati</taxon>
        <taxon>Actinomycetota</taxon>
        <taxon>Actinomycetes</taxon>
        <taxon>Micromonosporales</taxon>
        <taxon>Micromonosporaceae</taxon>
        <taxon>Micromonospora</taxon>
    </lineage>
</organism>
<comment type="caution">
    <text evidence="1">The sequence shown here is derived from an EMBL/GenBank/DDBJ whole genome shotgun (WGS) entry which is preliminary data.</text>
</comment>
<name>A0A9W5UR47_9ACTN</name>
<gene>
    <name evidence="1" type="ORF">Vse01_20260</name>
</gene>
<dbReference type="EMBL" id="BOPD01000011">
    <property type="protein sequence ID" value="GIJ32878.1"/>
    <property type="molecule type" value="Genomic_DNA"/>
</dbReference>
<dbReference type="Proteomes" id="UP000607311">
    <property type="component" value="Unassembled WGS sequence"/>
</dbReference>
<protein>
    <submittedName>
        <fullName evidence="1">Uncharacterized protein</fullName>
    </submittedName>
</protein>
<accession>A0A9W5UR47</accession>
<keyword evidence="2" id="KW-1185">Reference proteome</keyword>